<sequence length="233" mass="25544">MASDSSVKDSSLKVVSGASSVRRQVYENLRQAILEMRIKPGQRLTERDLIEMTDASRTSVREALRELIADGIVKTVPYNRHIVAIPTPDEARELYEVRGALEALAARRFTSAASDEEVAGLRSAVENYGSASSVTDRLATKGEIYRILGTYAPVVYTVLHTLNARVAMLRTMSLTAPGRHEESVREINTILAAIEARDPEAAARESLAHADQACAVALRLLNESPWAVGINWE</sequence>
<dbReference type="Pfam" id="PF07729">
    <property type="entry name" value="FCD"/>
    <property type="match status" value="1"/>
</dbReference>
<evidence type="ECO:0000259" key="4">
    <source>
        <dbReference type="PROSITE" id="PS50949"/>
    </source>
</evidence>
<evidence type="ECO:0000313" key="6">
    <source>
        <dbReference type="Proteomes" id="UP001058271"/>
    </source>
</evidence>
<dbReference type="PANTHER" id="PTHR43537:SF24">
    <property type="entry name" value="GLUCONATE OPERON TRANSCRIPTIONAL REPRESSOR"/>
    <property type="match status" value="1"/>
</dbReference>
<organism evidence="5 6">
    <name type="scientific">Dactylosporangium roseum</name>
    <dbReference type="NCBI Taxonomy" id="47989"/>
    <lineage>
        <taxon>Bacteria</taxon>
        <taxon>Bacillati</taxon>
        <taxon>Actinomycetota</taxon>
        <taxon>Actinomycetes</taxon>
        <taxon>Micromonosporales</taxon>
        <taxon>Micromonosporaceae</taxon>
        <taxon>Dactylosporangium</taxon>
    </lineage>
</organism>
<dbReference type="Gene3D" id="1.20.120.530">
    <property type="entry name" value="GntR ligand-binding domain-like"/>
    <property type="match status" value="1"/>
</dbReference>
<keyword evidence="3" id="KW-0804">Transcription</keyword>
<keyword evidence="1" id="KW-0805">Transcription regulation</keyword>
<dbReference type="InterPro" id="IPR011711">
    <property type="entry name" value="GntR_C"/>
</dbReference>
<reference evidence="5" key="1">
    <citation type="submission" date="2021-04" db="EMBL/GenBank/DDBJ databases">
        <title>Biosynthetic gene clusters of Dactylosporangioum roseum.</title>
        <authorList>
            <person name="Hartkoorn R.C."/>
            <person name="Beaudoing E."/>
            <person name="Hot D."/>
            <person name="Moureu S."/>
        </authorList>
    </citation>
    <scope>NUCLEOTIDE SEQUENCE</scope>
    <source>
        <strain evidence="5">NRRL B-16295</strain>
    </source>
</reference>
<evidence type="ECO:0000313" key="5">
    <source>
        <dbReference type="EMBL" id="UWZ39231.1"/>
    </source>
</evidence>
<dbReference type="CDD" id="cd07377">
    <property type="entry name" value="WHTH_GntR"/>
    <property type="match status" value="1"/>
</dbReference>
<keyword evidence="2" id="KW-0238">DNA-binding</keyword>
<keyword evidence="6" id="KW-1185">Reference proteome</keyword>
<dbReference type="SUPFAM" id="SSF46785">
    <property type="entry name" value="Winged helix' DNA-binding domain"/>
    <property type="match status" value="1"/>
</dbReference>
<gene>
    <name evidence="5" type="ORF">Drose_13930</name>
</gene>
<dbReference type="SUPFAM" id="SSF48008">
    <property type="entry name" value="GntR ligand-binding domain-like"/>
    <property type="match status" value="1"/>
</dbReference>
<evidence type="ECO:0000256" key="2">
    <source>
        <dbReference type="ARBA" id="ARBA00023125"/>
    </source>
</evidence>
<dbReference type="InterPro" id="IPR000524">
    <property type="entry name" value="Tscrpt_reg_HTH_GntR"/>
</dbReference>
<dbReference type="SMART" id="SM00345">
    <property type="entry name" value="HTH_GNTR"/>
    <property type="match status" value="1"/>
</dbReference>
<dbReference type="RefSeq" id="WP_260728631.1">
    <property type="nucleotide sequence ID" value="NZ_BAAABS010000015.1"/>
</dbReference>
<name>A0ABY5ZAW2_9ACTN</name>
<feature type="domain" description="HTH gntR-type" evidence="4">
    <location>
        <begin position="19"/>
        <end position="86"/>
    </location>
</feature>
<accession>A0ABY5ZAW2</accession>
<proteinExistence type="predicted"/>
<dbReference type="Pfam" id="PF00392">
    <property type="entry name" value="GntR"/>
    <property type="match status" value="1"/>
</dbReference>
<dbReference type="InterPro" id="IPR008920">
    <property type="entry name" value="TF_FadR/GntR_C"/>
</dbReference>
<evidence type="ECO:0000256" key="1">
    <source>
        <dbReference type="ARBA" id="ARBA00023015"/>
    </source>
</evidence>
<dbReference type="Gene3D" id="1.10.10.10">
    <property type="entry name" value="Winged helix-like DNA-binding domain superfamily/Winged helix DNA-binding domain"/>
    <property type="match status" value="1"/>
</dbReference>
<evidence type="ECO:0000256" key="3">
    <source>
        <dbReference type="ARBA" id="ARBA00023163"/>
    </source>
</evidence>
<dbReference type="SMART" id="SM00895">
    <property type="entry name" value="FCD"/>
    <property type="match status" value="1"/>
</dbReference>
<dbReference type="EMBL" id="CP073721">
    <property type="protein sequence ID" value="UWZ39231.1"/>
    <property type="molecule type" value="Genomic_DNA"/>
</dbReference>
<dbReference type="InterPro" id="IPR036388">
    <property type="entry name" value="WH-like_DNA-bd_sf"/>
</dbReference>
<protein>
    <submittedName>
        <fullName evidence="5">GntR family transcriptional regulator</fullName>
    </submittedName>
</protein>
<dbReference type="PANTHER" id="PTHR43537">
    <property type="entry name" value="TRANSCRIPTIONAL REGULATOR, GNTR FAMILY"/>
    <property type="match status" value="1"/>
</dbReference>
<dbReference type="PRINTS" id="PR00035">
    <property type="entry name" value="HTHGNTR"/>
</dbReference>
<dbReference type="PROSITE" id="PS50949">
    <property type="entry name" value="HTH_GNTR"/>
    <property type="match status" value="1"/>
</dbReference>
<dbReference type="Proteomes" id="UP001058271">
    <property type="component" value="Chromosome"/>
</dbReference>
<dbReference type="InterPro" id="IPR036390">
    <property type="entry name" value="WH_DNA-bd_sf"/>
</dbReference>